<evidence type="ECO:0000256" key="1">
    <source>
        <dbReference type="SAM" id="MobiDB-lite"/>
    </source>
</evidence>
<proteinExistence type="predicted"/>
<dbReference type="RefSeq" id="WP_346106205.1">
    <property type="nucleotide sequence ID" value="NZ_BAAAOD010000055.1"/>
</dbReference>
<comment type="caution">
    <text evidence="2">The sequence shown here is derived from an EMBL/GenBank/DDBJ whole genome shotgun (WGS) entry which is preliminary data.</text>
</comment>
<evidence type="ECO:0000313" key="3">
    <source>
        <dbReference type="Proteomes" id="UP001367513"/>
    </source>
</evidence>
<protein>
    <submittedName>
        <fullName evidence="2">Uncharacterized protein</fullName>
    </submittedName>
</protein>
<feature type="region of interest" description="Disordered" evidence="1">
    <location>
        <begin position="1"/>
        <end position="20"/>
    </location>
</feature>
<accession>A0ABU9ALT8</accession>
<gene>
    <name evidence="2" type="ORF">WG925_26865</name>
</gene>
<dbReference type="EMBL" id="JBBPIX010000026">
    <property type="protein sequence ID" value="MEK6467374.1"/>
    <property type="molecule type" value="Genomic_DNA"/>
</dbReference>
<organism evidence="2 3">
    <name type="scientific">Pseudonocardia alni subsp. carboxydivorans</name>
    <dbReference type="NCBI Taxonomy" id="415010"/>
    <lineage>
        <taxon>Bacteria</taxon>
        <taxon>Bacillati</taxon>
        <taxon>Actinomycetota</taxon>
        <taxon>Actinomycetes</taxon>
        <taxon>Pseudonocardiales</taxon>
        <taxon>Pseudonocardiaceae</taxon>
        <taxon>Pseudonocardia</taxon>
    </lineage>
</organism>
<name>A0ABU9ALT8_PSEA5</name>
<keyword evidence="3" id="KW-1185">Reference proteome</keyword>
<evidence type="ECO:0000313" key="2">
    <source>
        <dbReference type="EMBL" id="MEK6467374.1"/>
    </source>
</evidence>
<reference evidence="2 3" key="1">
    <citation type="submission" date="2024-03" db="EMBL/GenBank/DDBJ databases">
        <title>Draft genome sequence of Pseudonocardia carboxydivorans JCM 14827.</title>
        <authorList>
            <person name="Duangmal K."/>
        </authorList>
    </citation>
    <scope>NUCLEOTIDE SEQUENCE [LARGE SCALE GENOMIC DNA]</scope>
    <source>
        <strain evidence="2 3">JCM 14827</strain>
    </source>
</reference>
<sequence length="152" mass="16187">MTTPVDAPGTPPYNPFGDRNPDELIDLSTALAAAVWDFKDRTLSAEGDRSGDVRLGEVRELAQRMSEIMSDQAVRRTTAVPSPLPPEVIEAIRRRLYDLLTADTPRSVDDCTLAQWATAAGMLAGSAGGPLGLGAATFIGGIEVYKACVRGR</sequence>
<dbReference type="Proteomes" id="UP001367513">
    <property type="component" value="Unassembled WGS sequence"/>
</dbReference>